<dbReference type="Proteomes" id="UP000282322">
    <property type="component" value="Unassembled WGS sequence"/>
</dbReference>
<evidence type="ECO:0000313" key="2">
    <source>
        <dbReference type="EMBL" id="RRJ30727.1"/>
    </source>
</evidence>
<feature type="transmembrane region" description="Helical" evidence="1">
    <location>
        <begin position="9"/>
        <end position="30"/>
    </location>
</feature>
<dbReference type="AlphaFoldDB" id="A0A3P3RB77"/>
<keyword evidence="1" id="KW-0812">Transmembrane</keyword>
<organism evidence="2 3">
    <name type="scientific">Halocatena pleomorpha</name>
    <dbReference type="NCBI Taxonomy" id="1785090"/>
    <lineage>
        <taxon>Archaea</taxon>
        <taxon>Methanobacteriati</taxon>
        <taxon>Methanobacteriota</taxon>
        <taxon>Stenosarchaea group</taxon>
        <taxon>Halobacteria</taxon>
        <taxon>Halobacteriales</taxon>
        <taxon>Natronomonadaceae</taxon>
        <taxon>Halocatena</taxon>
    </lineage>
</organism>
<comment type="caution">
    <text evidence="2">The sequence shown here is derived from an EMBL/GenBank/DDBJ whole genome shotgun (WGS) entry which is preliminary data.</text>
</comment>
<feature type="transmembrane region" description="Helical" evidence="1">
    <location>
        <begin position="62"/>
        <end position="82"/>
    </location>
</feature>
<evidence type="ECO:0000313" key="3">
    <source>
        <dbReference type="Proteomes" id="UP000282322"/>
    </source>
</evidence>
<dbReference type="RefSeq" id="WP_124954760.1">
    <property type="nucleotide sequence ID" value="NZ_RRCH01000019.1"/>
</dbReference>
<accession>A0A3P3RB77</accession>
<sequence length="91" mass="10424">MFEDWKGKIIFGVESIILVLLFGTVFNYILQPFLASIHPIFTPQHVPIENRSFRGPDTPAGAAGYLLAGICFYIYSTIKYKIYDYISSIRR</sequence>
<protein>
    <submittedName>
        <fullName evidence="2">Uncharacterized protein</fullName>
    </submittedName>
</protein>
<name>A0A3P3RB77_9EURY</name>
<keyword evidence="1" id="KW-0472">Membrane</keyword>
<keyword evidence="3" id="KW-1185">Reference proteome</keyword>
<keyword evidence="1" id="KW-1133">Transmembrane helix</keyword>
<gene>
    <name evidence="2" type="ORF">EIK79_08830</name>
</gene>
<dbReference type="EMBL" id="RRCH01000019">
    <property type="protein sequence ID" value="RRJ30727.1"/>
    <property type="molecule type" value="Genomic_DNA"/>
</dbReference>
<reference evidence="2 3" key="1">
    <citation type="submission" date="2018-11" db="EMBL/GenBank/DDBJ databases">
        <title>Taxonoimc description of Halomarina strain SPP-AMP-1.</title>
        <authorList>
            <person name="Pal Y."/>
            <person name="Srinivasana K."/>
            <person name="Verma A."/>
            <person name="Kumar P."/>
        </authorList>
    </citation>
    <scope>NUCLEOTIDE SEQUENCE [LARGE SCALE GENOMIC DNA]</scope>
    <source>
        <strain evidence="2 3">SPP-AMP-1</strain>
    </source>
</reference>
<proteinExistence type="predicted"/>
<evidence type="ECO:0000256" key="1">
    <source>
        <dbReference type="SAM" id="Phobius"/>
    </source>
</evidence>